<accession>A0A0B6YFC3</accession>
<organism evidence="1">
    <name type="scientific">Arion vulgaris</name>
    <dbReference type="NCBI Taxonomy" id="1028688"/>
    <lineage>
        <taxon>Eukaryota</taxon>
        <taxon>Metazoa</taxon>
        <taxon>Spiralia</taxon>
        <taxon>Lophotrochozoa</taxon>
        <taxon>Mollusca</taxon>
        <taxon>Gastropoda</taxon>
        <taxon>Heterobranchia</taxon>
        <taxon>Euthyneura</taxon>
        <taxon>Panpulmonata</taxon>
        <taxon>Eupulmonata</taxon>
        <taxon>Stylommatophora</taxon>
        <taxon>Helicina</taxon>
        <taxon>Arionoidea</taxon>
        <taxon>Arionidae</taxon>
        <taxon>Arion</taxon>
    </lineage>
</organism>
<evidence type="ECO:0000313" key="1">
    <source>
        <dbReference type="EMBL" id="CEK54235.1"/>
    </source>
</evidence>
<reference evidence="1" key="1">
    <citation type="submission" date="2014-12" db="EMBL/GenBank/DDBJ databases">
        <title>Insight into the proteome of Arion vulgaris.</title>
        <authorList>
            <person name="Aradska J."/>
            <person name="Bulat T."/>
            <person name="Smidak R."/>
            <person name="Sarate P."/>
            <person name="Gangsoo J."/>
            <person name="Sialana F."/>
            <person name="Bilban M."/>
            <person name="Lubec G."/>
        </authorList>
    </citation>
    <scope>NUCLEOTIDE SEQUENCE</scope>
    <source>
        <tissue evidence="1">Skin</tissue>
    </source>
</reference>
<feature type="non-terminal residue" evidence="1">
    <location>
        <position position="148"/>
    </location>
</feature>
<gene>
    <name evidence="1" type="primary">ORF22286</name>
</gene>
<proteinExistence type="predicted"/>
<sequence>CNKNPSHENFIPYTEFTQDHLFPYCKSVDIYNIIQTEAALTVRVSVRYTSVDRPIDYPFSHFRGSRGLRTGTGWVRWARDKFTENDNKTCPCYDCSVSLFPKKEWGRVYVRTAQHIVFDSSEARCTQCTLFYDRPGCIVVCPILQGVA</sequence>
<feature type="non-terminal residue" evidence="1">
    <location>
        <position position="1"/>
    </location>
</feature>
<dbReference type="EMBL" id="HACG01007370">
    <property type="protein sequence ID" value="CEK54235.1"/>
    <property type="molecule type" value="Transcribed_RNA"/>
</dbReference>
<dbReference type="AlphaFoldDB" id="A0A0B6YFC3"/>
<name>A0A0B6YFC3_9EUPU</name>
<protein>
    <submittedName>
        <fullName evidence="1">Uncharacterized protein</fullName>
    </submittedName>
</protein>